<accession>A0AAU8JBP8</accession>
<dbReference type="PANTHER" id="PTHR34235">
    <property type="entry name" value="SLR1203 PROTEIN-RELATED"/>
    <property type="match status" value="1"/>
</dbReference>
<organism evidence="1">
    <name type="scientific">Planktothricoides raciborskii GIHE-MW2</name>
    <dbReference type="NCBI Taxonomy" id="2792601"/>
    <lineage>
        <taxon>Bacteria</taxon>
        <taxon>Bacillati</taxon>
        <taxon>Cyanobacteriota</taxon>
        <taxon>Cyanophyceae</taxon>
        <taxon>Oscillatoriophycideae</taxon>
        <taxon>Oscillatoriales</taxon>
        <taxon>Oscillatoriaceae</taxon>
        <taxon>Planktothricoides</taxon>
    </lineage>
</organism>
<reference evidence="1" key="1">
    <citation type="submission" date="2024-07" db="EMBL/GenBank/DDBJ databases">
        <authorList>
            <person name="Kim Y.J."/>
            <person name="Jeong J.Y."/>
        </authorList>
    </citation>
    <scope>NUCLEOTIDE SEQUENCE</scope>
    <source>
        <strain evidence="1">GIHE-MW2</strain>
    </source>
</reference>
<dbReference type="InterPro" id="IPR002636">
    <property type="entry name" value="DUF29"/>
</dbReference>
<evidence type="ECO:0000313" key="1">
    <source>
        <dbReference type="EMBL" id="XCM36227.1"/>
    </source>
</evidence>
<proteinExistence type="predicted"/>
<dbReference type="Gene3D" id="1.20.1220.20">
    <property type="entry name" value="Uncharcterised protein PF01724"/>
    <property type="match status" value="1"/>
</dbReference>
<protein>
    <submittedName>
        <fullName evidence="1">DUF29 domain-containing protein</fullName>
    </submittedName>
</protein>
<dbReference type="RefSeq" id="WP_054464738.1">
    <property type="nucleotide sequence ID" value="NZ_CP159837.1"/>
</dbReference>
<sequence length="156" mass="18525">MRQSLADYAKIKDTNNLYEQDYLQWIEATLQQLRDRNYEKVDWENLLAEIEDMGKRDRRSLESNLVIVLLHLLKWQFQPEHRTGSWSGSIAEHRRRIAKLLKDSPSLIAYIDSIFSGCYEDAREQAYLETGLPQETFPIDCPYQIADVLDRQFWPE</sequence>
<dbReference type="Pfam" id="PF01724">
    <property type="entry name" value="DUF29"/>
    <property type="match status" value="1"/>
</dbReference>
<dbReference type="EMBL" id="CP159837">
    <property type="protein sequence ID" value="XCM36227.1"/>
    <property type="molecule type" value="Genomic_DNA"/>
</dbReference>
<gene>
    <name evidence="1" type="ORF">ABWT76_004971</name>
</gene>
<dbReference type="AlphaFoldDB" id="A0AAU8JBP8"/>
<name>A0AAU8JBP8_9CYAN</name>